<name>S3KDI1_TREMA</name>
<keyword evidence="1" id="KW-1133">Transmembrane helix</keyword>
<evidence type="ECO:0000256" key="2">
    <source>
        <dbReference type="SAM" id="SignalP"/>
    </source>
</evidence>
<dbReference type="EMBL" id="ATFF01000006">
    <property type="protein sequence ID" value="EPF30247.1"/>
    <property type="molecule type" value="Genomic_DNA"/>
</dbReference>
<dbReference type="HOGENOM" id="CLU_1495562_0_0_12"/>
<feature type="signal peptide" evidence="2">
    <location>
        <begin position="1"/>
        <end position="27"/>
    </location>
</feature>
<keyword evidence="4" id="KW-1185">Reference proteome</keyword>
<protein>
    <recommendedName>
        <fullName evidence="5">BIG2 domain-containing protein</fullName>
    </recommendedName>
</protein>
<organism evidence="3 4">
    <name type="scientific">Treponema maltophilum ATCC 51939</name>
    <dbReference type="NCBI Taxonomy" id="1125699"/>
    <lineage>
        <taxon>Bacteria</taxon>
        <taxon>Pseudomonadati</taxon>
        <taxon>Spirochaetota</taxon>
        <taxon>Spirochaetia</taxon>
        <taxon>Spirochaetales</taxon>
        <taxon>Treponemataceae</taxon>
        <taxon>Treponema</taxon>
    </lineage>
</organism>
<dbReference type="PROSITE" id="PS51257">
    <property type="entry name" value="PROKAR_LIPOPROTEIN"/>
    <property type="match status" value="1"/>
</dbReference>
<accession>S3KDI1</accession>
<feature type="chain" id="PRO_5004511034" description="BIG2 domain-containing protein" evidence="2">
    <location>
        <begin position="28"/>
        <end position="180"/>
    </location>
</feature>
<dbReference type="Proteomes" id="UP000014541">
    <property type="component" value="Unassembled WGS sequence"/>
</dbReference>
<keyword evidence="2" id="KW-0732">Signal</keyword>
<evidence type="ECO:0008006" key="5">
    <source>
        <dbReference type="Google" id="ProtNLM"/>
    </source>
</evidence>
<evidence type="ECO:0000313" key="4">
    <source>
        <dbReference type="Proteomes" id="UP000014541"/>
    </source>
</evidence>
<evidence type="ECO:0000256" key="1">
    <source>
        <dbReference type="SAM" id="Phobius"/>
    </source>
</evidence>
<gene>
    <name evidence="3" type="ORF">HMPREF9194_00561</name>
</gene>
<evidence type="ECO:0000313" key="3">
    <source>
        <dbReference type="EMBL" id="EPF30247.1"/>
    </source>
</evidence>
<reference evidence="3 4" key="1">
    <citation type="submission" date="2013-04" db="EMBL/GenBank/DDBJ databases">
        <title>The Genome Sequence of Treponema maltophilum ATCC 51939.</title>
        <authorList>
            <consortium name="The Broad Institute Genomics Platform"/>
            <person name="Earl A."/>
            <person name="Ward D."/>
            <person name="Feldgarden M."/>
            <person name="Gevers D."/>
            <person name="Leonetti C."/>
            <person name="Blanton J.M."/>
            <person name="Dewhirst F.E."/>
            <person name="Izard J."/>
            <person name="Walker B."/>
            <person name="Young S."/>
            <person name="Zeng Q."/>
            <person name="Gargeya S."/>
            <person name="Fitzgerald M."/>
            <person name="Haas B."/>
            <person name="Abouelleil A."/>
            <person name="Allen A.W."/>
            <person name="Alvarado L."/>
            <person name="Arachchi H.M."/>
            <person name="Berlin A.M."/>
            <person name="Chapman S.B."/>
            <person name="Gainer-Dewar J."/>
            <person name="Goldberg J."/>
            <person name="Griggs A."/>
            <person name="Gujja S."/>
            <person name="Hansen M."/>
            <person name="Howarth C."/>
            <person name="Imamovic A."/>
            <person name="Ireland A."/>
            <person name="Larimer J."/>
            <person name="McCowan C."/>
            <person name="Murphy C."/>
            <person name="Pearson M."/>
            <person name="Poon T.W."/>
            <person name="Priest M."/>
            <person name="Roberts A."/>
            <person name="Saif S."/>
            <person name="Shea T."/>
            <person name="Sisk P."/>
            <person name="Sykes S."/>
            <person name="Wortman J."/>
            <person name="Nusbaum C."/>
            <person name="Birren B."/>
        </authorList>
    </citation>
    <scope>NUCLEOTIDE SEQUENCE [LARGE SCALE GENOMIC DNA]</scope>
    <source>
        <strain evidence="3 4">ATCC 51939</strain>
    </source>
</reference>
<keyword evidence="1" id="KW-0812">Transmembrane</keyword>
<dbReference type="AlphaFoldDB" id="S3KDI1"/>
<proteinExistence type="predicted"/>
<keyword evidence="1" id="KW-0472">Membrane</keyword>
<comment type="caution">
    <text evidence="3">The sequence shown here is derived from an EMBL/GenBank/DDBJ whole genome shotgun (WGS) entry which is preliminary data.</text>
</comment>
<feature type="transmembrane region" description="Helical" evidence="1">
    <location>
        <begin position="145"/>
        <end position="163"/>
    </location>
</feature>
<sequence length="180" mass="19824">MKYLIKTVFGLSIAALLTVFISCPQPAGPGGGNNGTVTPVPKTPVEKALGELTVSPVQVYNGTDKVDLPITTSIAGVTITWTASPEGYINLESGTEWGKIKKTACRVRISGRCYLNRNGNKGRRNKNKRLYNHCSPCNSRSRCSSACFFIGVPVFGFAGFYFAKERRWLSYRHHSMGKRR</sequence>